<accession>D1W9C1</accession>
<dbReference type="Proteomes" id="UP000005283">
    <property type="component" value="Unassembled WGS sequence"/>
</dbReference>
<name>D1W9C1_9BACT</name>
<evidence type="ECO:0000313" key="1">
    <source>
        <dbReference type="EMBL" id="EFA90860.1"/>
    </source>
</evidence>
<sequence>MLKDSIIVFGTKTTVLRQKSSLLSSARPIIFLQNENVDGRFLRRFMVKKLDIFSLYATGEVYLFLR</sequence>
<proteinExistence type="predicted"/>
<dbReference type="STRING" id="679190.HMPREF0650_1008"/>
<protein>
    <submittedName>
        <fullName evidence="1">Uncharacterized protein</fullName>
    </submittedName>
</protein>
<organism evidence="1 2">
    <name type="scientific">Hoylesella buccalis ATCC 35310</name>
    <dbReference type="NCBI Taxonomy" id="679190"/>
    <lineage>
        <taxon>Bacteria</taxon>
        <taxon>Pseudomonadati</taxon>
        <taxon>Bacteroidota</taxon>
        <taxon>Bacteroidia</taxon>
        <taxon>Bacteroidales</taxon>
        <taxon>Prevotellaceae</taxon>
        <taxon>Hoylesella</taxon>
    </lineage>
</organism>
<dbReference type="EMBL" id="ADEG01000117">
    <property type="protein sequence ID" value="EFA90860.1"/>
    <property type="molecule type" value="Genomic_DNA"/>
</dbReference>
<comment type="caution">
    <text evidence="1">The sequence shown here is derived from an EMBL/GenBank/DDBJ whole genome shotgun (WGS) entry which is preliminary data.</text>
</comment>
<keyword evidence="2" id="KW-1185">Reference proteome</keyword>
<dbReference type="AlphaFoldDB" id="D1W9C1"/>
<gene>
    <name evidence="1" type="ORF">HMPREF0650_1008</name>
</gene>
<reference evidence="1 2" key="1">
    <citation type="submission" date="2009-12" db="EMBL/GenBank/DDBJ databases">
        <title>Genome Sequence of Prevotella buccalis ATCC 35310.</title>
        <authorList>
            <person name="Durkin A.S."/>
            <person name="Madupu R."/>
            <person name="Torralba M."/>
            <person name="Methe B."/>
            <person name="Sutton G."/>
            <person name="Strausberg R.L."/>
            <person name="Nelson K.E."/>
        </authorList>
    </citation>
    <scope>NUCLEOTIDE SEQUENCE [LARGE SCALE GENOMIC DNA]</scope>
    <source>
        <strain evidence="1 2">ATCC 35310</strain>
    </source>
</reference>
<evidence type="ECO:0000313" key="2">
    <source>
        <dbReference type="Proteomes" id="UP000005283"/>
    </source>
</evidence>